<evidence type="ECO:0000256" key="12">
    <source>
        <dbReference type="SAM" id="Phobius"/>
    </source>
</evidence>
<comment type="subcellular location">
    <subcellularLocation>
        <location evidence="1">Cell membrane</location>
        <topology evidence="1">Multi-pass membrane protein</topology>
    </subcellularLocation>
</comment>
<evidence type="ECO:0000256" key="6">
    <source>
        <dbReference type="ARBA" id="ARBA00022989"/>
    </source>
</evidence>
<dbReference type="GO" id="GO:0015293">
    <property type="term" value="F:symporter activity"/>
    <property type="evidence" value="ECO:0007669"/>
    <property type="project" value="TreeGrafter"/>
</dbReference>
<evidence type="ECO:0000256" key="8">
    <source>
        <dbReference type="ARBA" id="ARBA00023065"/>
    </source>
</evidence>
<dbReference type="GO" id="GO:0006814">
    <property type="term" value="P:sodium ion transport"/>
    <property type="evidence" value="ECO:0007669"/>
    <property type="project" value="UniProtKB-KW"/>
</dbReference>
<keyword evidence="9 12" id="KW-0472">Membrane</keyword>
<evidence type="ECO:0000256" key="1">
    <source>
        <dbReference type="ARBA" id="ARBA00004651"/>
    </source>
</evidence>
<organism evidence="13 14">
    <name type="scientific">Oryctes borbonicus</name>
    <dbReference type="NCBI Taxonomy" id="1629725"/>
    <lineage>
        <taxon>Eukaryota</taxon>
        <taxon>Metazoa</taxon>
        <taxon>Ecdysozoa</taxon>
        <taxon>Arthropoda</taxon>
        <taxon>Hexapoda</taxon>
        <taxon>Insecta</taxon>
        <taxon>Pterygota</taxon>
        <taxon>Neoptera</taxon>
        <taxon>Endopterygota</taxon>
        <taxon>Coleoptera</taxon>
        <taxon>Polyphaga</taxon>
        <taxon>Scarabaeiformia</taxon>
        <taxon>Scarabaeidae</taxon>
        <taxon>Dynastinae</taxon>
        <taxon>Oryctes</taxon>
    </lineage>
</organism>
<feature type="transmembrane region" description="Helical" evidence="12">
    <location>
        <begin position="16"/>
        <end position="38"/>
    </location>
</feature>
<comment type="similarity">
    <text evidence="2 11">Belongs to the sodium:solute symporter (SSF) (TC 2.A.21) family.</text>
</comment>
<gene>
    <name evidence="13" type="ORF">AMK59_1454</name>
</gene>
<feature type="transmembrane region" description="Helical" evidence="12">
    <location>
        <begin position="163"/>
        <end position="182"/>
    </location>
</feature>
<dbReference type="PANTHER" id="PTHR42985:SF21">
    <property type="entry name" value="SODIUM-DEPENDENT MULTIVITAMIN TRANSPORTER-LIKE PROTEIN"/>
    <property type="match status" value="1"/>
</dbReference>
<evidence type="ECO:0000256" key="10">
    <source>
        <dbReference type="ARBA" id="ARBA00023201"/>
    </source>
</evidence>
<evidence type="ECO:0000256" key="5">
    <source>
        <dbReference type="ARBA" id="ARBA00022692"/>
    </source>
</evidence>
<feature type="transmembrane region" description="Helical" evidence="12">
    <location>
        <begin position="131"/>
        <end position="151"/>
    </location>
</feature>
<dbReference type="PROSITE" id="PS50283">
    <property type="entry name" value="NA_SOLUT_SYMP_3"/>
    <property type="match status" value="1"/>
</dbReference>
<feature type="transmembrane region" description="Helical" evidence="12">
    <location>
        <begin position="89"/>
        <end position="111"/>
    </location>
</feature>
<evidence type="ECO:0000256" key="9">
    <source>
        <dbReference type="ARBA" id="ARBA00023136"/>
    </source>
</evidence>
<evidence type="ECO:0000313" key="14">
    <source>
        <dbReference type="Proteomes" id="UP000051574"/>
    </source>
</evidence>
<evidence type="ECO:0000256" key="2">
    <source>
        <dbReference type="ARBA" id="ARBA00006434"/>
    </source>
</evidence>
<dbReference type="AlphaFoldDB" id="A0A0T6BAA5"/>
<name>A0A0T6BAA5_9SCAR</name>
<dbReference type="GO" id="GO:0005886">
    <property type="term" value="C:plasma membrane"/>
    <property type="evidence" value="ECO:0007669"/>
    <property type="project" value="UniProtKB-SubCell"/>
</dbReference>
<comment type="caution">
    <text evidence="13">The sequence shown here is derived from an EMBL/GenBank/DDBJ whole genome shotgun (WGS) entry which is preliminary data.</text>
</comment>
<sequence>MDKVTTERDIAEKFSWYDYGMFGLMLALSTIIGVYFGFVRKQTTSNDYLLGGKKMSAVPISISLIASVLSGITLLVIPVDVYSYGITYWFSVPMLILTNIITYTVYLPVFYELQVTSTFEYLKFRFDVTVSSFASVVFTISQILYLPIVIYVPALALSQATGININVITPVVCIVCIFYTSFGGLKAVVWTDVLQFTVMISSIIVVFYLGLTSTGGLANIWEKNLKYGRLDVR</sequence>
<evidence type="ECO:0000256" key="3">
    <source>
        <dbReference type="ARBA" id="ARBA00022448"/>
    </source>
</evidence>
<dbReference type="Gene3D" id="1.20.1730.10">
    <property type="entry name" value="Sodium/glucose cotransporter"/>
    <property type="match status" value="1"/>
</dbReference>
<dbReference type="PANTHER" id="PTHR42985">
    <property type="entry name" value="SODIUM-COUPLED MONOCARBOXYLATE TRANSPORTER"/>
    <property type="match status" value="1"/>
</dbReference>
<evidence type="ECO:0000256" key="4">
    <source>
        <dbReference type="ARBA" id="ARBA00022475"/>
    </source>
</evidence>
<dbReference type="OrthoDB" id="6132759at2759"/>
<keyword evidence="5 12" id="KW-0812">Transmembrane</keyword>
<keyword evidence="8" id="KW-0406">Ion transport</keyword>
<accession>A0A0T6BAA5</accession>
<evidence type="ECO:0008006" key="15">
    <source>
        <dbReference type="Google" id="ProtNLM"/>
    </source>
</evidence>
<feature type="transmembrane region" description="Helical" evidence="12">
    <location>
        <begin position="58"/>
        <end position="77"/>
    </location>
</feature>
<evidence type="ECO:0000256" key="7">
    <source>
        <dbReference type="ARBA" id="ARBA00023053"/>
    </source>
</evidence>
<keyword evidence="6 12" id="KW-1133">Transmembrane helix</keyword>
<feature type="transmembrane region" description="Helical" evidence="12">
    <location>
        <begin position="194"/>
        <end position="221"/>
    </location>
</feature>
<dbReference type="InterPro" id="IPR038377">
    <property type="entry name" value="Na/Glc_symporter_sf"/>
</dbReference>
<protein>
    <recommendedName>
        <fullName evidence="15">Sodium/solute symporter</fullName>
    </recommendedName>
</protein>
<dbReference type="EMBL" id="LJIG01002691">
    <property type="protein sequence ID" value="KRT84249.1"/>
    <property type="molecule type" value="Genomic_DNA"/>
</dbReference>
<evidence type="ECO:0000313" key="13">
    <source>
        <dbReference type="EMBL" id="KRT84249.1"/>
    </source>
</evidence>
<reference evidence="13 14" key="1">
    <citation type="submission" date="2015-09" db="EMBL/GenBank/DDBJ databases">
        <title>Draft genome of the scarab beetle Oryctes borbonicus.</title>
        <authorList>
            <person name="Meyer J.M."/>
            <person name="Markov G.V."/>
            <person name="Baskaran P."/>
            <person name="Herrmann M."/>
            <person name="Sommer R.J."/>
            <person name="Roedelsperger C."/>
        </authorList>
    </citation>
    <scope>NUCLEOTIDE SEQUENCE [LARGE SCALE GENOMIC DNA]</scope>
    <source>
        <strain evidence="13">OB123</strain>
        <tissue evidence="13">Whole animal</tissue>
    </source>
</reference>
<evidence type="ECO:0000256" key="11">
    <source>
        <dbReference type="RuleBase" id="RU362091"/>
    </source>
</evidence>
<keyword evidence="7" id="KW-0915">Sodium</keyword>
<dbReference type="Proteomes" id="UP000051574">
    <property type="component" value="Unassembled WGS sequence"/>
</dbReference>
<keyword evidence="3" id="KW-0813">Transport</keyword>
<keyword evidence="4" id="KW-1003">Cell membrane</keyword>
<dbReference type="InterPro" id="IPR051163">
    <property type="entry name" value="Sodium:Solute_Symporter_SSF"/>
</dbReference>
<dbReference type="Pfam" id="PF00474">
    <property type="entry name" value="SSF"/>
    <property type="match status" value="1"/>
</dbReference>
<keyword evidence="10" id="KW-0739">Sodium transport</keyword>
<keyword evidence="14" id="KW-1185">Reference proteome</keyword>
<proteinExistence type="inferred from homology"/>
<dbReference type="InterPro" id="IPR001734">
    <property type="entry name" value="Na/solute_symporter"/>
</dbReference>